<reference evidence="18 19" key="1">
    <citation type="submission" date="2019-12" db="EMBL/GenBank/DDBJ databases">
        <title>Microbes associate with the intestines of laboratory mice.</title>
        <authorList>
            <person name="Navarre W."/>
            <person name="Wong E."/>
        </authorList>
    </citation>
    <scope>NUCLEOTIDE SEQUENCE [LARGE SCALE GENOMIC DNA]</scope>
    <source>
        <strain evidence="18 19">NM66_B29</strain>
    </source>
</reference>
<evidence type="ECO:0000256" key="10">
    <source>
        <dbReference type="ARBA" id="ARBA00023235"/>
    </source>
</evidence>
<evidence type="ECO:0000256" key="14">
    <source>
        <dbReference type="PROSITE-ProRule" id="PRU00560"/>
    </source>
</evidence>
<dbReference type="GO" id="GO:0043138">
    <property type="term" value="F:3'-5' DNA helicase activity"/>
    <property type="evidence" value="ECO:0007669"/>
    <property type="project" value="UniProtKB-EC"/>
</dbReference>
<feature type="region of interest" description="Disordered" evidence="15">
    <location>
        <begin position="1043"/>
        <end position="1066"/>
    </location>
</feature>
<evidence type="ECO:0000256" key="4">
    <source>
        <dbReference type="ARBA" id="ARBA00022801"/>
    </source>
</evidence>
<dbReference type="PANTHER" id="PTHR11070:SF23">
    <property type="entry name" value="RECBCD ENZYME SUBUNIT RECB"/>
    <property type="match status" value="1"/>
</dbReference>
<accession>A0A6N8JLE7</accession>
<keyword evidence="3" id="KW-0227">DNA damage</keyword>
<evidence type="ECO:0000256" key="8">
    <source>
        <dbReference type="ARBA" id="ARBA00023125"/>
    </source>
</evidence>
<dbReference type="Pfam" id="PF12705">
    <property type="entry name" value="PDDEXK_1"/>
    <property type="match status" value="1"/>
</dbReference>
<evidence type="ECO:0000256" key="13">
    <source>
        <dbReference type="ARBA" id="ARBA00048988"/>
    </source>
</evidence>
<dbReference type="InterPro" id="IPR014016">
    <property type="entry name" value="UvrD-like_ATP-bd"/>
</dbReference>
<dbReference type="Gene3D" id="1.10.486.10">
    <property type="entry name" value="PCRA, domain 4"/>
    <property type="match status" value="1"/>
</dbReference>
<proteinExistence type="predicted"/>
<dbReference type="SUPFAM" id="SSF52540">
    <property type="entry name" value="P-loop containing nucleoside triphosphate hydrolases"/>
    <property type="match status" value="1"/>
</dbReference>
<dbReference type="Pfam" id="PF13361">
    <property type="entry name" value="UvrD_C"/>
    <property type="match status" value="1"/>
</dbReference>
<comment type="catalytic activity">
    <reaction evidence="11">
        <text>Couples ATP hydrolysis with the unwinding of duplex DNA by translocating in the 3'-5' direction.</text>
        <dbReference type="EC" id="5.6.2.4"/>
    </reaction>
</comment>
<dbReference type="Proteomes" id="UP000463388">
    <property type="component" value="Unassembled WGS sequence"/>
</dbReference>
<evidence type="ECO:0000256" key="3">
    <source>
        <dbReference type="ARBA" id="ARBA00022763"/>
    </source>
</evidence>
<comment type="caution">
    <text evidence="18">The sequence shown here is derived from an EMBL/GenBank/DDBJ whole genome shotgun (WGS) entry which is preliminary data.</text>
</comment>
<feature type="region of interest" description="Disordered" evidence="15">
    <location>
        <begin position="927"/>
        <end position="967"/>
    </location>
</feature>
<keyword evidence="8" id="KW-0238">DNA-binding</keyword>
<keyword evidence="10" id="KW-0413">Isomerase</keyword>
<dbReference type="SUPFAM" id="SSF52980">
    <property type="entry name" value="Restriction endonuclease-like"/>
    <property type="match status" value="1"/>
</dbReference>
<dbReference type="GO" id="GO:0005829">
    <property type="term" value="C:cytosol"/>
    <property type="evidence" value="ECO:0007669"/>
    <property type="project" value="TreeGrafter"/>
</dbReference>
<gene>
    <name evidence="18" type="ORF">GKZ27_04570</name>
</gene>
<evidence type="ECO:0000256" key="2">
    <source>
        <dbReference type="ARBA" id="ARBA00022741"/>
    </source>
</evidence>
<evidence type="ECO:0000259" key="17">
    <source>
        <dbReference type="PROSITE" id="PS51217"/>
    </source>
</evidence>
<evidence type="ECO:0000256" key="6">
    <source>
        <dbReference type="ARBA" id="ARBA00022839"/>
    </source>
</evidence>
<organism evidence="18 19">
    <name type="scientific">Adlercreutzia mucosicola</name>
    <dbReference type="NCBI Taxonomy" id="580026"/>
    <lineage>
        <taxon>Bacteria</taxon>
        <taxon>Bacillati</taxon>
        <taxon>Actinomycetota</taxon>
        <taxon>Coriobacteriia</taxon>
        <taxon>Eggerthellales</taxon>
        <taxon>Eggerthellaceae</taxon>
        <taxon>Adlercreutzia</taxon>
    </lineage>
</organism>
<evidence type="ECO:0000256" key="9">
    <source>
        <dbReference type="ARBA" id="ARBA00023204"/>
    </source>
</evidence>
<dbReference type="EC" id="5.6.2.4" evidence="12"/>
<dbReference type="InterPro" id="IPR011604">
    <property type="entry name" value="PDDEXK-like_dom_sf"/>
</dbReference>
<feature type="domain" description="UvrD-like helicase C-terminal" evidence="17">
    <location>
        <begin position="457"/>
        <end position="749"/>
    </location>
</feature>
<keyword evidence="2 14" id="KW-0547">Nucleotide-binding</keyword>
<name>A0A6N8JLE7_9ACTN</name>
<evidence type="ECO:0000313" key="18">
    <source>
        <dbReference type="EMBL" id="MVX60735.1"/>
    </source>
</evidence>
<keyword evidence="4 14" id="KW-0378">Hydrolase</keyword>
<dbReference type="InterPro" id="IPR014017">
    <property type="entry name" value="DNA_helicase_UvrD-like_C"/>
</dbReference>
<dbReference type="RefSeq" id="WP_160345408.1">
    <property type="nucleotide sequence ID" value="NZ_WSRR01000007.1"/>
</dbReference>
<dbReference type="OrthoDB" id="9810135at2"/>
<evidence type="ECO:0000256" key="5">
    <source>
        <dbReference type="ARBA" id="ARBA00022806"/>
    </source>
</evidence>
<evidence type="ECO:0000256" key="1">
    <source>
        <dbReference type="ARBA" id="ARBA00022722"/>
    </source>
</evidence>
<dbReference type="GO" id="GO:0003677">
    <property type="term" value="F:DNA binding"/>
    <property type="evidence" value="ECO:0007669"/>
    <property type="project" value="UniProtKB-KW"/>
</dbReference>
<feature type="domain" description="UvrD-like helicase ATP-binding" evidence="16">
    <location>
        <begin position="4"/>
        <end position="438"/>
    </location>
</feature>
<keyword evidence="9" id="KW-0234">DNA repair</keyword>
<keyword evidence="5 14" id="KW-0347">Helicase</keyword>
<evidence type="ECO:0000256" key="11">
    <source>
        <dbReference type="ARBA" id="ARBA00034617"/>
    </source>
</evidence>
<evidence type="ECO:0000256" key="15">
    <source>
        <dbReference type="SAM" id="MobiDB-lite"/>
    </source>
</evidence>
<keyword evidence="19" id="KW-1185">Reference proteome</keyword>
<evidence type="ECO:0000313" key="19">
    <source>
        <dbReference type="Proteomes" id="UP000463388"/>
    </source>
</evidence>
<keyword evidence="7 14" id="KW-0067">ATP-binding</keyword>
<protein>
    <recommendedName>
        <fullName evidence="12">DNA 3'-5' helicase</fullName>
        <ecNumber evidence="12">5.6.2.4</ecNumber>
    </recommendedName>
</protein>
<dbReference type="InterPro" id="IPR011335">
    <property type="entry name" value="Restrct_endonuc-II-like"/>
</dbReference>
<dbReference type="Gene3D" id="3.90.320.10">
    <property type="match status" value="1"/>
</dbReference>
<dbReference type="PANTHER" id="PTHR11070">
    <property type="entry name" value="UVRD / RECB / PCRA DNA HELICASE FAMILY MEMBER"/>
    <property type="match status" value="1"/>
</dbReference>
<feature type="compositionally biased region" description="Low complexity" evidence="15">
    <location>
        <begin position="935"/>
        <end position="955"/>
    </location>
</feature>
<evidence type="ECO:0000256" key="12">
    <source>
        <dbReference type="ARBA" id="ARBA00034808"/>
    </source>
</evidence>
<dbReference type="GO" id="GO:0004527">
    <property type="term" value="F:exonuclease activity"/>
    <property type="evidence" value="ECO:0007669"/>
    <property type="project" value="UniProtKB-KW"/>
</dbReference>
<comment type="catalytic activity">
    <reaction evidence="13">
        <text>ATP + H2O = ADP + phosphate + H(+)</text>
        <dbReference type="Rhea" id="RHEA:13065"/>
        <dbReference type="ChEBI" id="CHEBI:15377"/>
        <dbReference type="ChEBI" id="CHEBI:15378"/>
        <dbReference type="ChEBI" id="CHEBI:30616"/>
        <dbReference type="ChEBI" id="CHEBI:43474"/>
        <dbReference type="ChEBI" id="CHEBI:456216"/>
        <dbReference type="EC" id="5.6.2.4"/>
    </reaction>
</comment>
<dbReference type="PROSITE" id="PS51198">
    <property type="entry name" value="UVRD_HELICASE_ATP_BIND"/>
    <property type="match status" value="1"/>
</dbReference>
<dbReference type="InterPro" id="IPR027417">
    <property type="entry name" value="P-loop_NTPase"/>
</dbReference>
<evidence type="ECO:0000256" key="7">
    <source>
        <dbReference type="ARBA" id="ARBA00022840"/>
    </source>
</evidence>
<sequence length="1283" mass="134578">MNLERCTTGQRQVVTTLDEPLMVSAGAGSGKTFTLTQRVAYALAPGEGEAPYLASVGELLAITFTTKAAAELKGRIKGLLIEEGLEEEALSVDDAWVSTIHGMAARILREHALEVGLDPAFEVIGEVEADELLAEAIEEVVARAEEAPSGLVRDLLAREKLRGSSFNDKGAVEYAAAVRERVSAMPAGFAGLDTAGAAVSPSALMRGAVEAAGEMRAVADTWMKPSARKAAFRDRLHEAARAAEAWLAESTGGAFADEDFDAEGFCAAFYGLPLSTGARIAKEDVGAFEAWQTAMIALEREVRAALAQRWQAAVVALAREIDDQFAALKGPSRLDNNDLLTTCARALAEHPSIADALRRRFKIIMVDEFQDTDRLQVDIIGRIARPGFANVCTVGDAQQSIYRFRGADVNVFTEYQADLCGRAGGGALVELDWNFRSHGDVLAFVESVFSQSEVFGDDFLRLAAKGPVNGKPDALFDGTGRPRVSAAVTHYPFRGLPSAEARGAAARAVAEHFADLAAAGARPGDMVILLGKMSHAHRYAEALREVGLASMIAGGSVFASMAEPQLVAALLRWATNVADDEALYAVIASPLFAVSDDALLALASARAEDGSMRSCRLSAGLLGPHLGEWAVELGLSENDREALGSVRTLLAAFARMAREGQPVRALRQLLVASGLLDRLQAAGVDGLAQAANFAKALRIVGDLAEDATGVASLAQAFDAHLACAKEAPGALATAEGDFVRIMTVHASKGLEFPHVAVADLKDGIEGAGRLVVENVGPASFAAASFMPLAPWQDAARKFDDLARKLGVDADEEPEALLAEADDPVEALGCLTLGGRYRVLGAYARAQALAEARRLLYVALTRASKSLFLSLVFRRDPAKGYEGTGIFEDLYRALEWSCEGERSVTEAAYGGSAPARIVFQMLRPAADEAEGDEAPAGESAPGEPSAPDADGASSPAVKRAEDEGGATEALRPFVVPERAVPPLPPAVPFNFARAGLYSYTSLSGARADSDELVAADGPIAPLLSDVMGGEEDAGAASLLGTVAESGSEEAGAPRAASGPSGANPAESATALGTAFHRLAQQAIERSERGALFCPDEAAITAQIQKEALSASQQQRLRTALARWLASDEAARFSDFAHRGAEVPFIVAVPAPSAAAADPAAAAVEAGAASAADTAAAPEGFFLEGEIDGLADNGDGAVLLIDYKTGGTPDETPEALDGKHRLQASCYAYALMRAGYTSVDAHFLRIEHQSADNPRDPQIVPYHFEASDLPQLEALIQAKQKEAVS</sequence>
<feature type="binding site" evidence="14">
    <location>
        <begin position="25"/>
        <end position="32"/>
    </location>
    <ligand>
        <name>ATP</name>
        <dbReference type="ChEBI" id="CHEBI:30616"/>
    </ligand>
</feature>
<dbReference type="EMBL" id="WSRR01000007">
    <property type="protein sequence ID" value="MVX60735.1"/>
    <property type="molecule type" value="Genomic_DNA"/>
</dbReference>
<keyword evidence="1" id="KW-0540">Nuclease</keyword>
<dbReference type="InterPro" id="IPR038726">
    <property type="entry name" value="PDDEXK_AddAB-type"/>
</dbReference>
<dbReference type="GO" id="GO:0005524">
    <property type="term" value="F:ATP binding"/>
    <property type="evidence" value="ECO:0007669"/>
    <property type="project" value="UniProtKB-UniRule"/>
</dbReference>
<dbReference type="PROSITE" id="PS51217">
    <property type="entry name" value="UVRD_HELICASE_CTER"/>
    <property type="match status" value="1"/>
</dbReference>
<dbReference type="InterPro" id="IPR000212">
    <property type="entry name" value="DNA_helicase_UvrD/REP"/>
</dbReference>
<dbReference type="Gene3D" id="3.40.50.300">
    <property type="entry name" value="P-loop containing nucleotide triphosphate hydrolases"/>
    <property type="match status" value="4"/>
</dbReference>
<dbReference type="GO" id="GO:0009338">
    <property type="term" value="C:exodeoxyribonuclease V complex"/>
    <property type="evidence" value="ECO:0007669"/>
    <property type="project" value="TreeGrafter"/>
</dbReference>
<evidence type="ECO:0000259" key="16">
    <source>
        <dbReference type="PROSITE" id="PS51198"/>
    </source>
</evidence>
<dbReference type="GO" id="GO:0000725">
    <property type="term" value="P:recombinational repair"/>
    <property type="evidence" value="ECO:0007669"/>
    <property type="project" value="TreeGrafter"/>
</dbReference>
<keyword evidence="6" id="KW-0269">Exonuclease</keyword>
<dbReference type="Pfam" id="PF00580">
    <property type="entry name" value="UvrD-helicase"/>
    <property type="match status" value="1"/>
</dbReference>